<organism evidence="1 2">
    <name type="scientific">Anaerohalosphaera lusitana</name>
    <dbReference type="NCBI Taxonomy" id="1936003"/>
    <lineage>
        <taxon>Bacteria</taxon>
        <taxon>Pseudomonadati</taxon>
        <taxon>Planctomycetota</taxon>
        <taxon>Phycisphaerae</taxon>
        <taxon>Sedimentisphaerales</taxon>
        <taxon>Anaerohalosphaeraceae</taxon>
        <taxon>Anaerohalosphaera</taxon>
    </lineage>
</organism>
<accession>A0A1U9NRH5</accession>
<evidence type="ECO:0000313" key="2">
    <source>
        <dbReference type="Proteomes" id="UP000189674"/>
    </source>
</evidence>
<keyword evidence="2" id="KW-1185">Reference proteome</keyword>
<dbReference type="KEGG" id="alus:STSP2_03426"/>
<name>A0A1U9NRH5_9BACT</name>
<protein>
    <submittedName>
        <fullName evidence="1">Uncharacterized protein</fullName>
    </submittedName>
</protein>
<proteinExistence type="predicted"/>
<gene>
    <name evidence="1" type="ORF">STSP2_03426</name>
</gene>
<evidence type="ECO:0000313" key="1">
    <source>
        <dbReference type="EMBL" id="AQT70220.1"/>
    </source>
</evidence>
<sequence length="39" mass="4343">MGLKSSISALKINFSFENLSKLIPHTAESVKLMYAKMTI</sequence>
<dbReference type="Proteomes" id="UP000189674">
    <property type="component" value="Chromosome"/>
</dbReference>
<reference evidence="2" key="1">
    <citation type="submission" date="2017-02" db="EMBL/GenBank/DDBJ databases">
        <title>Comparative genomics and description of representatives of a novel lineage of planctomycetes thriving in anoxic sediments.</title>
        <authorList>
            <person name="Spring S."/>
            <person name="Bunk B."/>
            <person name="Sproer C."/>
        </authorList>
    </citation>
    <scope>NUCLEOTIDE SEQUENCE [LARGE SCALE GENOMIC DNA]</scope>
    <source>
        <strain evidence="2">ST-NAGAB-D1</strain>
    </source>
</reference>
<dbReference type="EMBL" id="CP019791">
    <property type="protein sequence ID" value="AQT70220.1"/>
    <property type="molecule type" value="Genomic_DNA"/>
</dbReference>
<dbReference type="AlphaFoldDB" id="A0A1U9NRH5"/>